<evidence type="ECO:0000256" key="8">
    <source>
        <dbReference type="ARBA" id="ARBA00022692"/>
    </source>
</evidence>
<keyword evidence="8 13" id="KW-0812">Transmembrane</keyword>
<dbReference type="AlphaFoldDB" id="A0A9D2HG28"/>
<evidence type="ECO:0000256" key="6">
    <source>
        <dbReference type="ARBA" id="ARBA00022449"/>
    </source>
</evidence>
<dbReference type="InterPro" id="IPR050222">
    <property type="entry name" value="MATE_MdtK"/>
</dbReference>
<dbReference type="InterPro" id="IPR002528">
    <property type="entry name" value="MATE_fam"/>
</dbReference>
<reference evidence="14" key="1">
    <citation type="journal article" date="2021" name="PeerJ">
        <title>Extensive microbial diversity within the chicken gut microbiome revealed by metagenomics and culture.</title>
        <authorList>
            <person name="Gilroy R."/>
            <person name="Ravi A."/>
            <person name="Getino M."/>
            <person name="Pursley I."/>
            <person name="Horton D.L."/>
            <person name="Alikhan N.F."/>
            <person name="Baker D."/>
            <person name="Gharbi K."/>
            <person name="Hall N."/>
            <person name="Watson M."/>
            <person name="Adriaenssens E.M."/>
            <person name="Foster-Nyarko E."/>
            <person name="Jarju S."/>
            <person name="Secka A."/>
            <person name="Antonio M."/>
            <person name="Oren A."/>
            <person name="Chaudhuri R.R."/>
            <person name="La Ragione R."/>
            <person name="Hildebrand F."/>
            <person name="Pallen M.J."/>
        </authorList>
    </citation>
    <scope>NUCLEOTIDE SEQUENCE</scope>
    <source>
        <strain evidence="14">CHK178-16964</strain>
    </source>
</reference>
<feature type="transmembrane region" description="Helical" evidence="13">
    <location>
        <begin position="317"/>
        <end position="339"/>
    </location>
</feature>
<dbReference type="Proteomes" id="UP000823900">
    <property type="component" value="Unassembled WGS sequence"/>
</dbReference>
<evidence type="ECO:0000313" key="14">
    <source>
        <dbReference type="EMBL" id="HJA70187.1"/>
    </source>
</evidence>
<comment type="function">
    <text evidence="1">Multidrug efflux pump.</text>
</comment>
<feature type="transmembrane region" description="Helical" evidence="13">
    <location>
        <begin position="12"/>
        <end position="32"/>
    </location>
</feature>
<keyword evidence="5" id="KW-0813">Transport</keyword>
<evidence type="ECO:0000256" key="12">
    <source>
        <dbReference type="ARBA" id="ARBA00031636"/>
    </source>
</evidence>
<organism evidence="14 15">
    <name type="scientific">Candidatus Lachnoclostridium stercoravium</name>
    <dbReference type="NCBI Taxonomy" id="2838633"/>
    <lineage>
        <taxon>Bacteria</taxon>
        <taxon>Bacillati</taxon>
        <taxon>Bacillota</taxon>
        <taxon>Clostridia</taxon>
        <taxon>Lachnospirales</taxon>
        <taxon>Lachnospiraceae</taxon>
    </lineage>
</organism>
<evidence type="ECO:0000256" key="11">
    <source>
        <dbReference type="ARBA" id="ARBA00023136"/>
    </source>
</evidence>
<feature type="transmembrane region" description="Helical" evidence="13">
    <location>
        <begin position="198"/>
        <end position="219"/>
    </location>
</feature>
<feature type="transmembrane region" description="Helical" evidence="13">
    <location>
        <begin position="92"/>
        <end position="114"/>
    </location>
</feature>
<dbReference type="PANTHER" id="PTHR43298">
    <property type="entry name" value="MULTIDRUG RESISTANCE PROTEIN NORM-RELATED"/>
    <property type="match status" value="1"/>
</dbReference>
<evidence type="ECO:0000256" key="3">
    <source>
        <dbReference type="ARBA" id="ARBA00010199"/>
    </source>
</evidence>
<protein>
    <recommendedName>
        <fullName evidence="4">Probable multidrug resistance protein NorM</fullName>
    </recommendedName>
    <alternativeName>
        <fullName evidence="12">Multidrug-efflux transporter</fullName>
    </alternativeName>
</protein>
<keyword evidence="10" id="KW-0406">Ion transport</keyword>
<comment type="subcellular location">
    <subcellularLocation>
        <location evidence="2">Cell membrane</location>
        <topology evidence="2">Multi-pass membrane protein</topology>
    </subcellularLocation>
</comment>
<evidence type="ECO:0000313" key="15">
    <source>
        <dbReference type="Proteomes" id="UP000823900"/>
    </source>
</evidence>
<dbReference type="NCBIfam" id="TIGR00797">
    <property type="entry name" value="matE"/>
    <property type="match status" value="1"/>
</dbReference>
<sequence>MEQTYMKEQPVLKLILTLALPMVISMMVNSLYNIVDSFFVAKISEKAMTALSLVYPVQNLVNAVTIGFAIGINAVISYYLGAQDKKAADSAAAQGLILSTIHGVILTAGCIAAMPIFLRLFTSDEELVRMGLEYSNIVFSFSVIIAWGLSLEKIFQSVGKMGVTMICLMSGCIANIILDPLLIFGLGPIPAMGIRGAALATGLGQTVSLLLYLAIYKVRPIAVNFWPSRIALEKDMCRRLYAIGIPASLNLALPSLLISSLNVILAGYSQSYVFVLGVYYKLQTFLYLPANGIIQGVRPLVGYNYGAGEYGRVRKIYAVALALTAVIMAAGTGLCFAVPEMLMGMFTSNGTTIEAGAKALRIISAGFMISSVSVVSSGTLEGLSMGVPSLMIALFRYVLVIIPAAWILSRFLGADGVWHSFWITEILTAAAAYWICCRKNVTVRPGRSFFGKTAG</sequence>
<dbReference type="EMBL" id="DWZA01000011">
    <property type="protein sequence ID" value="HJA70187.1"/>
    <property type="molecule type" value="Genomic_DNA"/>
</dbReference>
<proteinExistence type="inferred from homology"/>
<comment type="caution">
    <text evidence="14">The sequence shown here is derived from an EMBL/GenBank/DDBJ whole genome shotgun (WGS) entry which is preliminary data.</text>
</comment>
<feature type="transmembrane region" description="Helical" evidence="13">
    <location>
        <begin position="240"/>
        <end position="265"/>
    </location>
</feature>
<evidence type="ECO:0000256" key="5">
    <source>
        <dbReference type="ARBA" id="ARBA00022448"/>
    </source>
</evidence>
<dbReference type="GO" id="GO:0015297">
    <property type="term" value="F:antiporter activity"/>
    <property type="evidence" value="ECO:0007669"/>
    <property type="project" value="UniProtKB-KW"/>
</dbReference>
<evidence type="ECO:0000256" key="9">
    <source>
        <dbReference type="ARBA" id="ARBA00022989"/>
    </source>
</evidence>
<feature type="transmembrane region" description="Helical" evidence="13">
    <location>
        <begin position="387"/>
        <end position="408"/>
    </location>
</feature>
<feature type="transmembrane region" description="Helical" evidence="13">
    <location>
        <begin position="60"/>
        <end position="80"/>
    </location>
</feature>
<evidence type="ECO:0000256" key="13">
    <source>
        <dbReference type="SAM" id="Phobius"/>
    </source>
</evidence>
<feature type="transmembrane region" description="Helical" evidence="13">
    <location>
        <begin position="359"/>
        <end position="380"/>
    </location>
</feature>
<dbReference type="Pfam" id="PF01554">
    <property type="entry name" value="MatE"/>
    <property type="match status" value="2"/>
</dbReference>
<keyword evidence="6" id="KW-0050">Antiport</keyword>
<evidence type="ECO:0000256" key="2">
    <source>
        <dbReference type="ARBA" id="ARBA00004651"/>
    </source>
</evidence>
<keyword evidence="9 13" id="KW-1133">Transmembrane helix</keyword>
<name>A0A9D2HG28_9FIRM</name>
<dbReference type="GO" id="GO:0005886">
    <property type="term" value="C:plasma membrane"/>
    <property type="evidence" value="ECO:0007669"/>
    <property type="project" value="UniProtKB-SubCell"/>
</dbReference>
<dbReference type="InterPro" id="IPR048279">
    <property type="entry name" value="MdtK-like"/>
</dbReference>
<dbReference type="PIRSF" id="PIRSF006603">
    <property type="entry name" value="DinF"/>
    <property type="match status" value="1"/>
</dbReference>
<feature type="transmembrane region" description="Helical" evidence="13">
    <location>
        <begin position="420"/>
        <end position="437"/>
    </location>
</feature>
<accession>A0A9D2HG28</accession>
<evidence type="ECO:0000256" key="10">
    <source>
        <dbReference type="ARBA" id="ARBA00023065"/>
    </source>
</evidence>
<reference evidence="14" key="2">
    <citation type="submission" date="2021-04" db="EMBL/GenBank/DDBJ databases">
        <authorList>
            <person name="Gilroy R."/>
        </authorList>
    </citation>
    <scope>NUCLEOTIDE SEQUENCE</scope>
    <source>
        <strain evidence="14">CHK178-16964</strain>
    </source>
</reference>
<dbReference type="GO" id="GO:0042910">
    <property type="term" value="F:xenobiotic transmembrane transporter activity"/>
    <property type="evidence" value="ECO:0007669"/>
    <property type="project" value="InterPro"/>
</dbReference>
<feature type="transmembrane region" description="Helical" evidence="13">
    <location>
        <begin position="134"/>
        <end position="151"/>
    </location>
</feature>
<dbReference type="PANTHER" id="PTHR43298:SF2">
    <property type="entry name" value="FMN_FAD EXPORTER YEEO-RELATED"/>
    <property type="match status" value="1"/>
</dbReference>
<comment type="similarity">
    <text evidence="3">Belongs to the multi antimicrobial extrusion (MATE) (TC 2.A.66.1) family.</text>
</comment>
<dbReference type="GO" id="GO:0006811">
    <property type="term" value="P:monoatomic ion transport"/>
    <property type="evidence" value="ECO:0007669"/>
    <property type="project" value="UniProtKB-KW"/>
</dbReference>
<keyword evidence="7" id="KW-1003">Cell membrane</keyword>
<evidence type="ECO:0000256" key="1">
    <source>
        <dbReference type="ARBA" id="ARBA00003408"/>
    </source>
</evidence>
<gene>
    <name evidence="14" type="ORF">IAA07_01235</name>
</gene>
<keyword evidence="11 13" id="KW-0472">Membrane</keyword>
<feature type="transmembrane region" description="Helical" evidence="13">
    <location>
        <begin position="163"/>
        <end position="186"/>
    </location>
</feature>
<evidence type="ECO:0000256" key="7">
    <source>
        <dbReference type="ARBA" id="ARBA00022475"/>
    </source>
</evidence>
<evidence type="ECO:0000256" key="4">
    <source>
        <dbReference type="ARBA" id="ARBA00020268"/>
    </source>
</evidence>